<dbReference type="EMBL" id="BRXW01000209">
    <property type="protein sequence ID" value="GMI14224.1"/>
    <property type="molecule type" value="Genomic_DNA"/>
</dbReference>
<dbReference type="SMART" id="SM00367">
    <property type="entry name" value="LRR_CC"/>
    <property type="match status" value="7"/>
</dbReference>
<evidence type="ECO:0000313" key="3">
    <source>
        <dbReference type="EMBL" id="GMI14224.1"/>
    </source>
</evidence>
<evidence type="ECO:0000313" key="4">
    <source>
        <dbReference type="Proteomes" id="UP001165122"/>
    </source>
</evidence>
<dbReference type="SUPFAM" id="SSF52047">
    <property type="entry name" value="RNI-like"/>
    <property type="match status" value="1"/>
</dbReference>
<proteinExistence type="predicted"/>
<feature type="domain" description="F-box/LRR-repeat protein 15-like leucin rich repeat" evidence="2">
    <location>
        <begin position="382"/>
        <end position="617"/>
    </location>
</feature>
<feature type="compositionally biased region" description="Polar residues" evidence="1">
    <location>
        <begin position="284"/>
        <end position="297"/>
    </location>
</feature>
<evidence type="ECO:0000259" key="2">
    <source>
        <dbReference type="Pfam" id="PF25372"/>
    </source>
</evidence>
<dbReference type="Pfam" id="PF25372">
    <property type="entry name" value="DUF7885"/>
    <property type="match status" value="1"/>
</dbReference>
<dbReference type="Proteomes" id="UP001165122">
    <property type="component" value="Unassembled WGS sequence"/>
</dbReference>
<dbReference type="InterPro" id="IPR032675">
    <property type="entry name" value="LRR_dom_sf"/>
</dbReference>
<dbReference type="AlphaFoldDB" id="A0A9W7KWN1"/>
<feature type="compositionally biased region" description="Acidic residues" evidence="1">
    <location>
        <begin position="710"/>
        <end position="722"/>
    </location>
</feature>
<dbReference type="InterPro" id="IPR057207">
    <property type="entry name" value="FBXL15_LRR"/>
</dbReference>
<sequence length="722" mass="80365">MTLANGVVTSSIANPYELTRLCVNFEHHQQQQQQQQQPPPHQPLHFFGNGIPLDSLPHSRDVTLPLQLIIDKYHSSFDPSHDDPHCYNLIAGKSLNSFFGDPSPGLTKKLYVVYKQDHINGTFRLTCGENEGLIIHVRQPSANIGPKTLSSKKTTTTTNNMKELQHNLAKQQISKQPEPSREPSFHPYIHELVLPFLLPYLPLSTRVWHLSLVCKSFLNIIRSCGATDRIDVNDGGVWAGRDVSDSNLDKTGNGRIEDSRAGANSARIGFYSNATATGAEPDVPQNNQTQRASPTPMDTSTYLFTPKFLQGAIKNSVASLIVLMLSGYQELNFATFLNPLLPKFERVRFIDFSYCGEVKDDTLVLIGRHLSKSLEVLYLKGLSKVTDVGITAIATACSRITVLEVSNVRMTDSSAIAIGQNLRKLEALYMRDNYLLTDVGVAAITEGCPNISQLTLWGCIKLTTTSFTSLSNLVLLNLWGCHYLQDDHLNMTALVSLRSLIVVECHKLGDGFIHSLVTQIPNINHLNLRYLRKLTDESIHLISQKMKTLYTLDVSFCSKLTAEAIGSLLTDLPGLSELRMFSCSQLQPEGIQAFLADPLLWETNCLSILDLRKCVPIGSLPFITSKEYGFNEFIGNFFTRDAMWNDAQRCFHERMVKYDGGLLLNKYPSFNFNSFSQLSSAMSYGSSSNFFLTTGEVVGGGDLENNNNNDPDDNDNNDALEF</sequence>
<accession>A0A9W7KWN1</accession>
<comment type="caution">
    <text evidence="3">The sequence shown here is derived from an EMBL/GenBank/DDBJ whole genome shotgun (WGS) entry which is preliminary data.</text>
</comment>
<dbReference type="OrthoDB" id="550575at2759"/>
<reference evidence="4" key="1">
    <citation type="journal article" date="2023" name="Commun. Biol.">
        <title>Genome analysis of Parmales, the sister group of diatoms, reveals the evolutionary specialization of diatoms from phago-mixotrophs to photoautotrophs.</title>
        <authorList>
            <person name="Ban H."/>
            <person name="Sato S."/>
            <person name="Yoshikawa S."/>
            <person name="Yamada K."/>
            <person name="Nakamura Y."/>
            <person name="Ichinomiya M."/>
            <person name="Sato N."/>
            <person name="Blanc-Mathieu R."/>
            <person name="Endo H."/>
            <person name="Kuwata A."/>
            <person name="Ogata H."/>
        </authorList>
    </citation>
    <scope>NUCLEOTIDE SEQUENCE [LARGE SCALE GENOMIC DNA]</scope>
    <source>
        <strain evidence="4">NIES 3700</strain>
    </source>
</reference>
<gene>
    <name evidence="3" type="ORF">TrLO_g13064</name>
</gene>
<dbReference type="Gene3D" id="3.80.10.10">
    <property type="entry name" value="Ribonuclease Inhibitor"/>
    <property type="match status" value="1"/>
</dbReference>
<dbReference type="PANTHER" id="PTHR13318">
    <property type="entry name" value="PARTNER OF PAIRED, ISOFORM B-RELATED"/>
    <property type="match status" value="1"/>
</dbReference>
<dbReference type="GO" id="GO:0019005">
    <property type="term" value="C:SCF ubiquitin ligase complex"/>
    <property type="evidence" value="ECO:0007669"/>
    <property type="project" value="TreeGrafter"/>
</dbReference>
<evidence type="ECO:0000256" key="1">
    <source>
        <dbReference type="SAM" id="MobiDB-lite"/>
    </source>
</evidence>
<dbReference type="InterPro" id="IPR006553">
    <property type="entry name" value="Leu-rich_rpt_Cys-con_subtyp"/>
</dbReference>
<dbReference type="GO" id="GO:0031146">
    <property type="term" value="P:SCF-dependent proteasomal ubiquitin-dependent protein catabolic process"/>
    <property type="evidence" value="ECO:0007669"/>
    <property type="project" value="TreeGrafter"/>
</dbReference>
<feature type="region of interest" description="Disordered" evidence="1">
    <location>
        <begin position="276"/>
        <end position="297"/>
    </location>
</feature>
<protein>
    <recommendedName>
        <fullName evidence="2">F-box/LRR-repeat protein 15-like leucin rich repeat domain-containing protein</fullName>
    </recommendedName>
</protein>
<dbReference type="PANTHER" id="PTHR13318:SF105">
    <property type="entry name" value="F-BOX_LRR-REPEAT PROTEIN 3"/>
    <property type="match status" value="1"/>
</dbReference>
<keyword evidence="4" id="KW-1185">Reference proteome</keyword>
<name>A0A9W7KWN1_9STRA</name>
<organism evidence="3 4">
    <name type="scientific">Triparma laevis f. longispina</name>
    <dbReference type="NCBI Taxonomy" id="1714387"/>
    <lineage>
        <taxon>Eukaryota</taxon>
        <taxon>Sar</taxon>
        <taxon>Stramenopiles</taxon>
        <taxon>Ochrophyta</taxon>
        <taxon>Bolidophyceae</taxon>
        <taxon>Parmales</taxon>
        <taxon>Triparmaceae</taxon>
        <taxon>Triparma</taxon>
    </lineage>
</organism>
<feature type="region of interest" description="Disordered" evidence="1">
    <location>
        <begin position="701"/>
        <end position="722"/>
    </location>
</feature>